<reference evidence="1" key="1">
    <citation type="journal article" date="2015" name="ISME J.">
        <title>Aquifer environment selects for microbial species cohorts in sediment and groundwater.</title>
        <authorList>
            <person name="Hug L.A."/>
            <person name="Thomas B.C."/>
            <person name="Brown C.T."/>
            <person name="Frischkorn K.R."/>
            <person name="Williams K.H."/>
            <person name="Tringe S.G."/>
            <person name="Banfield J.F."/>
        </authorList>
    </citation>
    <scope>NUCLEOTIDE SEQUENCE</scope>
</reference>
<proteinExistence type="predicted"/>
<name>A0A0H4T3G8_9BACT</name>
<evidence type="ECO:0000313" key="1">
    <source>
        <dbReference type="EMBL" id="AKQ02231.1"/>
    </source>
</evidence>
<organism evidence="1">
    <name type="scientific">uncultured Microgenomates bacterium Rifle_16ft_4_minimus_37633</name>
    <dbReference type="NCBI Taxonomy" id="1665114"/>
    <lineage>
        <taxon>Bacteria</taxon>
        <taxon>Candidatus Microgenomatota</taxon>
        <taxon>environmental samples</taxon>
    </lineage>
</organism>
<accession>A0A0H4T3G8</accession>
<dbReference type="EMBL" id="KT006999">
    <property type="protein sequence ID" value="AKQ02231.1"/>
    <property type="molecule type" value="Genomic_DNA"/>
</dbReference>
<protein>
    <submittedName>
        <fullName evidence="1">Uncharacterized protein</fullName>
    </submittedName>
</protein>
<sequence length="124" mass="14454">MTHEVLQTYSSEVIIEDLKLKKAKTEMANGGRNTVDVTLLKDALKIERAYQSYLNMKALGLSLEKENFEREFQVGFLRKRRPVTFSNDGTKWTAQYQSRHEYRYLSGHTAEDVLHQLNNSSKRI</sequence>
<dbReference type="AlphaFoldDB" id="A0A0H4T3G8"/>